<organism evidence="3 4">
    <name type="scientific">Candidatus Eubacterium avistercoris</name>
    <dbReference type="NCBI Taxonomy" id="2838567"/>
    <lineage>
        <taxon>Bacteria</taxon>
        <taxon>Bacillati</taxon>
        <taxon>Bacillota</taxon>
        <taxon>Clostridia</taxon>
        <taxon>Eubacteriales</taxon>
        <taxon>Eubacteriaceae</taxon>
        <taxon>Eubacterium</taxon>
    </lineage>
</organism>
<evidence type="ECO:0000259" key="2">
    <source>
        <dbReference type="PROSITE" id="PS50943"/>
    </source>
</evidence>
<evidence type="ECO:0000256" key="1">
    <source>
        <dbReference type="ARBA" id="ARBA00023125"/>
    </source>
</evidence>
<comment type="caution">
    <text evidence="3">The sequence shown here is derived from an EMBL/GenBank/DDBJ whole genome shotgun (WGS) entry which is preliminary data.</text>
</comment>
<dbReference type="Pfam" id="PF13443">
    <property type="entry name" value="HTH_26"/>
    <property type="match status" value="1"/>
</dbReference>
<dbReference type="GO" id="GO:0003700">
    <property type="term" value="F:DNA-binding transcription factor activity"/>
    <property type="evidence" value="ECO:0007669"/>
    <property type="project" value="TreeGrafter"/>
</dbReference>
<sequence>MDVVKRINELMTTQELTEYQLAKFSGLADSTISNMRRRNTVPSVPTLEQICKALDISLSQFFADKNTVMYPVSDMKHWQFFDLYIQLSDIQQALICQVVREMLSKGD</sequence>
<dbReference type="SMART" id="SM00530">
    <property type="entry name" value="HTH_XRE"/>
    <property type="match status" value="1"/>
</dbReference>
<dbReference type="CDD" id="cd00093">
    <property type="entry name" value="HTH_XRE"/>
    <property type="match status" value="1"/>
</dbReference>
<dbReference type="Gene3D" id="1.10.260.40">
    <property type="entry name" value="lambda repressor-like DNA-binding domains"/>
    <property type="match status" value="1"/>
</dbReference>
<dbReference type="PANTHER" id="PTHR46797">
    <property type="entry name" value="HTH-TYPE TRANSCRIPTIONAL REGULATOR"/>
    <property type="match status" value="1"/>
</dbReference>
<dbReference type="PANTHER" id="PTHR46797:SF2">
    <property type="entry name" value="TRANSCRIPTIONAL REGULATOR"/>
    <property type="match status" value="1"/>
</dbReference>
<keyword evidence="1" id="KW-0238">DNA-binding</keyword>
<dbReference type="Proteomes" id="UP000824024">
    <property type="component" value="Unassembled WGS sequence"/>
</dbReference>
<evidence type="ECO:0000313" key="3">
    <source>
        <dbReference type="EMBL" id="HIZ08582.1"/>
    </source>
</evidence>
<proteinExistence type="predicted"/>
<reference evidence="3" key="2">
    <citation type="submission" date="2021-04" db="EMBL/GenBank/DDBJ databases">
        <authorList>
            <person name="Gilroy R."/>
        </authorList>
    </citation>
    <scope>NUCLEOTIDE SEQUENCE</scope>
    <source>
        <strain evidence="3">CHK192-9172</strain>
    </source>
</reference>
<dbReference type="EMBL" id="DXCH01000311">
    <property type="protein sequence ID" value="HIZ08582.1"/>
    <property type="molecule type" value="Genomic_DNA"/>
</dbReference>
<reference evidence="3" key="1">
    <citation type="journal article" date="2021" name="PeerJ">
        <title>Extensive microbial diversity within the chicken gut microbiome revealed by metagenomics and culture.</title>
        <authorList>
            <person name="Gilroy R."/>
            <person name="Ravi A."/>
            <person name="Getino M."/>
            <person name="Pursley I."/>
            <person name="Horton D.L."/>
            <person name="Alikhan N.F."/>
            <person name="Baker D."/>
            <person name="Gharbi K."/>
            <person name="Hall N."/>
            <person name="Watson M."/>
            <person name="Adriaenssens E.M."/>
            <person name="Foster-Nyarko E."/>
            <person name="Jarju S."/>
            <person name="Secka A."/>
            <person name="Antonio M."/>
            <person name="Oren A."/>
            <person name="Chaudhuri R.R."/>
            <person name="La Ragione R."/>
            <person name="Hildebrand F."/>
            <person name="Pallen M.J."/>
        </authorList>
    </citation>
    <scope>NUCLEOTIDE SEQUENCE</scope>
    <source>
        <strain evidence="3">CHK192-9172</strain>
    </source>
</reference>
<feature type="domain" description="HTH cro/C1-type" evidence="2">
    <location>
        <begin position="20"/>
        <end position="61"/>
    </location>
</feature>
<dbReference type="SUPFAM" id="SSF47413">
    <property type="entry name" value="lambda repressor-like DNA-binding domains"/>
    <property type="match status" value="1"/>
</dbReference>
<dbReference type="InterPro" id="IPR001387">
    <property type="entry name" value="Cro/C1-type_HTH"/>
</dbReference>
<protein>
    <submittedName>
        <fullName evidence="3">Helix-turn-helix domain-containing protein</fullName>
    </submittedName>
</protein>
<dbReference type="InterPro" id="IPR050807">
    <property type="entry name" value="TransReg_Diox_bact_type"/>
</dbReference>
<dbReference type="GO" id="GO:0005829">
    <property type="term" value="C:cytosol"/>
    <property type="evidence" value="ECO:0007669"/>
    <property type="project" value="TreeGrafter"/>
</dbReference>
<accession>A0A9D2D4M4</accession>
<dbReference type="AlphaFoldDB" id="A0A9D2D4M4"/>
<dbReference type="InterPro" id="IPR010982">
    <property type="entry name" value="Lambda_DNA-bd_dom_sf"/>
</dbReference>
<evidence type="ECO:0000313" key="4">
    <source>
        <dbReference type="Proteomes" id="UP000824024"/>
    </source>
</evidence>
<dbReference type="GO" id="GO:0003677">
    <property type="term" value="F:DNA binding"/>
    <property type="evidence" value="ECO:0007669"/>
    <property type="project" value="UniProtKB-KW"/>
</dbReference>
<dbReference type="PROSITE" id="PS50943">
    <property type="entry name" value="HTH_CROC1"/>
    <property type="match status" value="1"/>
</dbReference>
<gene>
    <name evidence="3" type="ORF">IAA08_11695</name>
</gene>
<name>A0A9D2D4M4_9FIRM</name>